<keyword evidence="1" id="KW-0472">Membrane</keyword>
<organism evidence="2 3">
    <name type="scientific">Campylobacter ureolyticus</name>
    <dbReference type="NCBI Taxonomy" id="827"/>
    <lineage>
        <taxon>Bacteria</taxon>
        <taxon>Pseudomonadati</taxon>
        <taxon>Campylobacterota</taxon>
        <taxon>Epsilonproteobacteria</taxon>
        <taxon>Campylobacterales</taxon>
        <taxon>Campylobacteraceae</taxon>
        <taxon>Campylobacter</taxon>
    </lineage>
</organism>
<proteinExistence type="predicted"/>
<dbReference type="EMBL" id="CP053832">
    <property type="protein sequence ID" value="QKF84793.1"/>
    <property type="molecule type" value="Genomic_DNA"/>
</dbReference>
<evidence type="ECO:0000313" key="3">
    <source>
        <dbReference type="Proteomes" id="UP000509722"/>
    </source>
</evidence>
<feature type="transmembrane region" description="Helical" evidence="1">
    <location>
        <begin position="27"/>
        <end position="52"/>
    </location>
</feature>
<keyword evidence="1" id="KW-0812">Transmembrane</keyword>
<sequence length="72" mass="8618">MEIKYNFCLFARTLNITLLHNIFSSSIYKMFVMLSFIILNKFIKILIVLTLFHARVLFYMQINFSTSFDKLP</sequence>
<accession>A0AAE7JQA6</accession>
<evidence type="ECO:0000256" key="1">
    <source>
        <dbReference type="SAM" id="Phobius"/>
    </source>
</evidence>
<protein>
    <submittedName>
        <fullName evidence="2">Uncharacterized protein</fullName>
    </submittedName>
</protein>
<dbReference type="Proteomes" id="UP000509722">
    <property type="component" value="Chromosome"/>
</dbReference>
<dbReference type="AlphaFoldDB" id="A0AAE7JQA6"/>
<keyword evidence="1" id="KW-1133">Transmembrane helix</keyword>
<name>A0AAE7JQA6_9BACT</name>
<evidence type="ECO:0000313" key="2">
    <source>
        <dbReference type="EMBL" id="QKF84793.1"/>
    </source>
</evidence>
<reference evidence="2 3" key="1">
    <citation type="submission" date="2020-05" db="EMBL/GenBank/DDBJ databases">
        <title>Complete genome sequencing of Campylobacter and Arcobacter type strains.</title>
        <authorList>
            <person name="Miller W.G."/>
            <person name="Yee E."/>
        </authorList>
    </citation>
    <scope>NUCLEOTIDE SEQUENCE [LARGE SCALE GENOMIC DNA]</scope>
    <source>
        <strain evidence="2 3">LMG 6451</strain>
    </source>
</reference>
<gene>
    <name evidence="2" type="ORF">CURT_1335</name>
</gene>